<accession>A0ABU8UD75</accession>
<reference evidence="1 2" key="1">
    <citation type="submission" date="2024-03" db="EMBL/GenBank/DDBJ databases">
        <title>Novel Streptomyces species of biotechnological and ecological value are a feature of Machair soil.</title>
        <authorList>
            <person name="Prole J.R."/>
            <person name="Goodfellow M."/>
            <person name="Allenby N."/>
            <person name="Ward A.C."/>
        </authorList>
    </citation>
    <scope>NUCLEOTIDE SEQUENCE [LARGE SCALE GENOMIC DNA]</scope>
    <source>
        <strain evidence="1 2">MS1.HAVA.3</strain>
    </source>
</reference>
<protein>
    <submittedName>
        <fullName evidence="1">Uncharacterized protein</fullName>
    </submittedName>
</protein>
<dbReference type="Proteomes" id="UP001382904">
    <property type="component" value="Unassembled WGS sequence"/>
</dbReference>
<comment type="caution">
    <text evidence="1">The sequence shown here is derived from an EMBL/GenBank/DDBJ whole genome shotgun (WGS) entry which is preliminary data.</text>
</comment>
<organism evidence="1 2">
    <name type="scientific">Streptomyces caledonius</name>
    <dbReference type="NCBI Taxonomy" id="3134107"/>
    <lineage>
        <taxon>Bacteria</taxon>
        <taxon>Bacillati</taxon>
        <taxon>Actinomycetota</taxon>
        <taxon>Actinomycetes</taxon>
        <taxon>Kitasatosporales</taxon>
        <taxon>Streptomycetaceae</taxon>
        <taxon>Streptomyces</taxon>
    </lineage>
</organism>
<dbReference type="EMBL" id="JBBKAM010000004">
    <property type="protein sequence ID" value="MEJ8645851.1"/>
    <property type="molecule type" value="Genomic_DNA"/>
</dbReference>
<evidence type="ECO:0000313" key="2">
    <source>
        <dbReference type="Proteomes" id="UP001382904"/>
    </source>
</evidence>
<sequence>MGFTSAWSISSHEDSVIGELAPRTAAAIEADRTCPQARRRWAAWQRASLPDHRIWWTGTAADDEAIRSFQDLTRPGRHVDDLRVGTADPDFHDMEDIWDRQPDPAAMFVSVHRKEYPVSALFHALGPERAALLPGWCGNFLLTAAEVRRSLPQVERALGFGPGSGSGRSGRTGWTTEPATRASWTARCAPGGPPRGQDSACAGWHAMCTE</sequence>
<name>A0ABU8UD75_9ACTN</name>
<proteinExistence type="predicted"/>
<evidence type="ECO:0000313" key="1">
    <source>
        <dbReference type="EMBL" id="MEJ8645851.1"/>
    </source>
</evidence>
<gene>
    <name evidence="1" type="ORF">WKI68_40810</name>
</gene>
<keyword evidence="2" id="KW-1185">Reference proteome</keyword>